<accession>A0ABW7I8E8</accession>
<keyword evidence="1" id="KW-1133">Transmembrane helix</keyword>
<name>A0ABW7I8E8_9RHOB</name>
<feature type="transmembrane region" description="Helical" evidence="1">
    <location>
        <begin position="36"/>
        <end position="55"/>
    </location>
</feature>
<evidence type="ECO:0000313" key="2">
    <source>
        <dbReference type="EMBL" id="MFH0254483.1"/>
    </source>
</evidence>
<organism evidence="2 3">
    <name type="scientific">Roseovarius aquimarinus</name>
    <dbReference type="NCBI Taxonomy" id="1229156"/>
    <lineage>
        <taxon>Bacteria</taxon>
        <taxon>Pseudomonadati</taxon>
        <taxon>Pseudomonadota</taxon>
        <taxon>Alphaproteobacteria</taxon>
        <taxon>Rhodobacterales</taxon>
        <taxon>Roseobacteraceae</taxon>
        <taxon>Roseovarius</taxon>
    </lineage>
</organism>
<proteinExistence type="predicted"/>
<gene>
    <name evidence="2" type="ORF">ACGRVM_11315</name>
</gene>
<evidence type="ECO:0000256" key="1">
    <source>
        <dbReference type="SAM" id="Phobius"/>
    </source>
</evidence>
<feature type="transmembrane region" description="Helical" evidence="1">
    <location>
        <begin position="70"/>
        <end position="93"/>
    </location>
</feature>
<feature type="transmembrane region" description="Helical" evidence="1">
    <location>
        <begin position="99"/>
        <end position="120"/>
    </location>
</feature>
<protein>
    <submittedName>
        <fullName evidence="2">Uncharacterized protein</fullName>
    </submittedName>
</protein>
<keyword evidence="3" id="KW-1185">Reference proteome</keyword>
<dbReference type="RefSeq" id="WP_377171685.1">
    <property type="nucleotide sequence ID" value="NZ_JBHTJC010000003.1"/>
</dbReference>
<dbReference type="EMBL" id="JBIHMM010000003">
    <property type="protein sequence ID" value="MFH0254483.1"/>
    <property type="molecule type" value="Genomic_DNA"/>
</dbReference>
<dbReference type="Proteomes" id="UP001607157">
    <property type="component" value="Unassembled WGS sequence"/>
</dbReference>
<keyword evidence="1" id="KW-0812">Transmembrane</keyword>
<sequence length="131" mass="13831">MSLERLAARTPVHVAIGFLAMGGWAVWANAVHGTGAALLAGLVQGSLSGALTLGLKRSVDWLRPRMRGPLAYLAPPLIAGGCSALLLITAHGIAGTPELWATVAVPLAVSFSYIFAYNILRQRRTERSRDA</sequence>
<reference evidence="2 3" key="1">
    <citation type="submission" date="2024-10" db="EMBL/GenBank/DDBJ databases">
        <authorList>
            <person name="Yang X.-N."/>
        </authorList>
    </citation>
    <scope>NUCLEOTIDE SEQUENCE [LARGE SCALE GENOMIC DNA]</scope>
    <source>
        <strain evidence="2 3">CAU 1059</strain>
    </source>
</reference>
<evidence type="ECO:0000313" key="3">
    <source>
        <dbReference type="Proteomes" id="UP001607157"/>
    </source>
</evidence>
<comment type="caution">
    <text evidence="2">The sequence shown here is derived from an EMBL/GenBank/DDBJ whole genome shotgun (WGS) entry which is preliminary data.</text>
</comment>
<feature type="transmembrane region" description="Helical" evidence="1">
    <location>
        <begin position="12"/>
        <end position="30"/>
    </location>
</feature>
<keyword evidence="1" id="KW-0472">Membrane</keyword>